<name>A0A2I0AKA2_9ASPA</name>
<keyword evidence="1" id="KW-0647">Proteasome</keyword>
<dbReference type="GO" id="GO:0016787">
    <property type="term" value="F:hydrolase activity"/>
    <property type="evidence" value="ECO:0007669"/>
    <property type="project" value="UniProtKB-KW"/>
</dbReference>
<dbReference type="STRING" id="1088818.A0A2I0AKA2"/>
<keyword evidence="2" id="KW-1185">Reference proteome</keyword>
<dbReference type="EMBL" id="KZ451976">
    <property type="protein sequence ID" value="PKA55945.1"/>
    <property type="molecule type" value="Genomic_DNA"/>
</dbReference>
<dbReference type="GO" id="GO:0000502">
    <property type="term" value="C:proteasome complex"/>
    <property type="evidence" value="ECO:0007669"/>
    <property type="project" value="UniProtKB-KW"/>
</dbReference>
<dbReference type="SUPFAM" id="SSF56235">
    <property type="entry name" value="N-terminal nucleophile aminohydrolases (Ntn hydrolases)"/>
    <property type="match status" value="1"/>
</dbReference>
<protein>
    <submittedName>
        <fullName evidence="1">Proteasome subunit alpha type-7-B</fullName>
        <ecNumber evidence="1">3.4.25.1</ecNumber>
    </submittedName>
</protein>
<dbReference type="Gene3D" id="3.60.20.10">
    <property type="entry name" value="Glutamine Phosphoribosylpyrophosphate, subunit 1, domain 1"/>
    <property type="match status" value="1"/>
</dbReference>
<accession>A0A2I0AKA2</accession>
<dbReference type="EC" id="3.4.25.1" evidence="1"/>
<dbReference type="OrthoDB" id="431557at2759"/>
<evidence type="ECO:0000313" key="1">
    <source>
        <dbReference type="EMBL" id="PKA55945.1"/>
    </source>
</evidence>
<reference evidence="1 2" key="1">
    <citation type="journal article" date="2017" name="Nature">
        <title>The Apostasia genome and the evolution of orchids.</title>
        <authorList>
            <person name="Zhang G.Q."/>
            <person name="Liu K.W."/>
            <person name="Li Z."/>
            <person name="Lohaus R."/>
            <person name="Hsiao Y.Y."/>
            <person name="Niu S.C."/>
            <person name="Wang J.Y."/>
            <person name="Lin Y.C."/>
            <person name="Xu Q."/>
            <person name="Chen L.J."/>
            <person name="Yoshida K."/>
            <person name="Fujiwara S."/>
            <person name="Wang Z.W."/>
            <person name="Zhang Y.Q."/>
            <person name="Mitsuda N."/>
            <person name="Wang M."/>
            <person name="Liu G.H."/>
            <person name="Pecoraro L."/>
            <person name="Huang H.X."/>
            <person name="Xiao X.J."/>
            <person name="Lin M."/>
            <person name="Wu X.Y."/>
            <person name="Wu W.L."/>
            <person name="Chen Y.Y."/>
            <person name="Chang S.B."/>
            <person name="Sakamoto S."/>
            <person name="Ohme-Takagi M."/>
            <person name="Yagi M."/>
            <person name="Zeng S.J."/>
            <person name="Shen C.Y."/>
            <person name="Yeh C.M."/>
            <person name="Luo Y.B."/>
            <person name="Tsai W.C."/>
            <person name="Van de Peer Y."/>
            <person name="Liu Z.J."/>
        </authorList>
    </citation>
    <scope>NUCLEOTIDE SEQUENCE [LARGE SCALE GENOMIC DNA]</scope>
    <source>
        <strain evidence="2">cv. Shenzhen</strain>
        <tissue evidence="1">Stem</tissue>
    </source>
</reference>
<sequence length="77" mass="9185">MRIECQSHRLTLEGTIEYITRYIFGLQQKYTQNGSVRPFGLSTLIADHFYCLFCWCTCLIRIMLLSHLLKNKFQLHK</sequence>
<dbReference type="AlphaFoldDB" id="A0A2I0AKA2"/>
<evidence type="ECO:0000313" key="2">
    <source>
        <dbReference type="Proteomes" id="UP000236161"/>
    </source>
</evidence>
<organism evidence="1 2">
    <name type="scientific">Apostasia shenzhenica</name>
    <dbReference type="NCBI Taxonomy" id="1088818"/>
    <lineage>
        <taxon>Eukaryota</taxon>
        <taxon>Viridiplantae</taxon>
        <taxon>Streptophyta</taxon>
        <taxon>Embryophyta</taxon>
        <taxon>Tracheophyta</taxon>
        <taxon>Spermatophyta</taxon>
        <taxon>Magnoliopsida</taxon>
        <taxon>Liliopsida</taxon>
        <taxon>Asparagales</taxon>
        <taxon>Orchidaceae</taxon>
        <taxon>Apostasioideae</taxon>
        <taxon>Apostasia</taxon>
    </lineage>
</organism>
<keyword evidence="1" id="KW-0378">Hydrolase</keyword>
<gene>
    <name evidence="1" type="primary">PAD2</name>
    <name evidence="1" type="ORF">AXF42_Ash014617</name>
</gene>
<proteinExistence type="predicted"/>
<dbReference type="Proteomes" id="UP000236161">
    <property type="component" value="Unassembled WGS sequence"/>
</dbReference>
<dbReference type="InterPro" id="IPR029055">
    <property type="entry name" value="Ntn_hydrolases_N"/>
</dbReference>